<dbReference type="SUPFAM" id="SSF49854">
    <property type="entry name" value="Spermadhesin, CUB domain"/>
    <property type="match status" value="1"/>
</dbReference>
<dbReference type="Proteomes" id="UP000053660">
    <property type="component" value="Unassembled WGS sequence"/>
</dbReference>
<reference evidence="3 4" key="1">
    <citation type="submission" date="2014-03" db="EMBL/GenBank/DDBJ databases">
        <title>Draft genome of the hookworm Oesophagostomum dentatum.</title>
        <authorList>
            <person name="Mitreva M."/>
        </authorList>
    </citation>
    <scope>NUCLEOTIDE SEQUENCE [LARGE SCALE GENOMIC DNA]</scope>
    <source>
        <strain evidence="3 4">OD-Hann</strain>
    </source>
</reference>
<accession>A0A0B1S0E8</accession>
<sequence length="118" mass="13685">MPVLLTLIPKTFVLQIYSPKYPSYYQESKACYYVIASSNESVQIHFDDLQLKQGDTFYIYDALTDLTPSKKIWSTIPSWHNVSSATKVMKIIFVPGSRTNLYENLQGKSRWKIVFDSF</sequence>
<evidence type="ECO:0000313" key="3">
    <source>
        <dbReference type="EMBL" id="KHJ76640.1"/>
    </source>
</evidence>
<keyword evidence="4" id="KW-1185">Reference proteome</keyword>
<dbReference type="InterPro" id="IPR000859">
    <property type="entry name" value="CUB_dom"/>
</dbReference>
<dbReference type="Gene3D" id="2.60.120.290">
    <property type="entry name" value="Spermadhesin, CUB domain"/>
    <property type="match status" value="1"/>
</dbReference>
<dbReference type="AlphaFoldDB" id="A0A0B1S0E8"/>
<dbReference type="SMART" id="SM00042">
    <property type="entry name" value="CUB"/>
    <property type="match status" value="1"/>
</dbReference>
<feature type="domain" description="CUB" evidence="2">
    <location>
        <begin position="4"/>
        <end position="118"/>
    </location>
</feature>
<name>A0A0B1S0E8_OESDE</name>
<organism evidence="3 4">
    <name type="scientific">Oesophagostomum dentatum</name>
    <name type="common">Nodular worm</name>
    <dbReference type="NCBI Taxonomy" id="61180"/>
    <lineage>
        <taxon>Eukaryota</taxon>
        <taxon>Metazoa</taxon>
        <taxon>Ecdysozoa</taxon>
        <taxon>Nematoda</taxon>
        <taxon>Chromadorea</taxon>
        <taxon>Rhabditida</taxon>
        <taxon>Rhabditina</taxon>
        <taxon>Rhabditomorpha</taxon>
        <taxon>Strongyloidea</taxon>
        <taxon>Strongylidae</taxon>
        <taxon>Oesophagostomum</taxon>
    </lineage>
</organism>
<evidence type="ECO:0000259" key="2">
    <source>
        <dbReference type="SMART" id="SM00042"/>
    </source>
</evidence>
<proteinExistence type="predicted"/>
<dbReference type="EMBL" id="KN611555">
    <property type="protein sequence ID" value="KHJ76640.1"/>
    <property type="molecule type" value="Genomic_DNA"/>
</dbReference>
<keyword evidence="1" id="KW-1015">Disulfide bond</keyword>
<dbReference type="Pfam" id="PF00431">
    <property type="entry name" value="CUB"/>
    <property type="match status" value="1"/>
</dbReference>
<evidence type="ECO:0000313" key="4">
    <source>
        <dbReference type="Proteomes" id="UP000053660"/>
    </source>
</evidence>
<gene>
    <name evidence="3" type="ORF">OESDEN_23740</name>
</gene>
<evidence type="ECO:0000256" key="1">
    <source>
        <dbReference type="ARBA" id="ARBA00023157"/>
    </source>
</evidence>
<dbReference type="InterPro" id="IPR035914">
    <property type="entry name" value="Sperma_CUB_dom_sf"/>
</dbReference>
<dbReference type="OrthoDB" id="6118973at2759"/>
<protein>
    <submittedName>
        <fullName evidence="3">CUB domain protein</fullName>
    </submittedName>
</protein>